<organism evidence="1">
    <name type="scientific">Salmonella enterica</name>
    <name type="common">Salmonella choleraesuis</name>
    <dbReference type="NCBI Taxonomy" id="28901"/>
    <lineage>
        <taxon>Bacteria</taxon>
        <taxon>Pseudomonadati</taxon>
        <taxon>Pseudomonadota</taxon>
        <taxon>Gammaproteobacteria</taxon>
        <taxon>Enterobacterales</taxon>
        <taxon>Enterobacteriaceae</taxon>
        <taxon>Salmonella</taxon>
    </lineage>
</organism>
<reference evidence="1" key="1">
    <citation type="journal article" date="2018" name="Genome Biol.">
        <title>SKESA: strategic k-mer extension for scrupulous assemblies.</title>
        <authorList>
            <person name="Souvorov A."/>
            <person name="Agarwala R."/>
            <person name="Lipman D.J."/>
        </authorList>
    </citation>
    <scope>NUCLEOTIDE SEQUENCE</scope>
    <source>
        <strain evidence="1">MA.CK_93/00001031</strain>
    </source>
</reference>
<sequence>MPMVNLDSKRSYISSSLVEDVRMDSLRNRLLSLFKSTGDFFKEDDFNKSRFRETYSLNMSALVSLLRDWHEFRSDCRYAPFCRFRLLHRLRLQSWGETADEQIAKLNSLTDLPETTLHKSG</sequence>
<proteinExistence type="predicted"/>
<reference evidence="1" key="2">
    <citation type="submission" date="2020-02" db="EMBL/GenBank/DDBJ databases">
        <authorList>
            <consortium name="NCBI Pathogen Detection Project"/>
        </authorList>
    </citation>
    <scope>NUCLEOTIDE SEQUENCE</scope>
    <source>
        <strain evidence="1">MA.CK_93/00001031</strain>
    </source>
</reference>
<comment type="caution">
    <text evidence="1">The sequence shown here is derived from an EMBL/GenBank/DDBJ whole genome shotgun (WGS) entry which is preliminary data.</text>
</comment>
<gene>
    <name evidence="1" type="ORF">G9F11_002848</name>
</gene>
<dbReference type="EMBL" id="DAAVPY010000006">
    <property type="protein sequence ID" value="HAF6260225.1"/>
    <property type="molecule type" value="Genomic_DNA"/>
</dbReference>
<evidence type="ECO:0000313" key="1">
    <source>
        <dbReference type="EMBL" id="HAF6260225.1"/>
    </source>
</evidence>
<name>A0A750HQ56_SALER</name>
<protein>
    <submittedName>
        <fullName evidence="1">Uncharacterized protein</fullName>
    </submittedName>
</protein>
<accession>A0A750HQ56</accession>
<dbReference type="AlphaFoldDB" id="A0A750HQ56"/>